<proteinExistence type="predicted"/>
<evidence type="ECO:0000256" key="2">
    <source>
        <dbReference type="ARBA" id="ARBA00023125"/>
    </source>
</evidence>
<organism evidence="5 6">
    <name type="scientific">Pseudonocardia cypriaca</name>
    <dbReference type="NCBI Taxonomy" id="882449"/>
    <lineage>
        <taxon>Bacteria</taxon>
        <taxon>Bacillati</taxon>
        <taxon>Actinomycetota</taxon>
        <taxon>Actinomycetes</taxon>
        <taxon>Pseudonocardiales</taxon>
        <taxon>Pseudonocardiaceae</taxon>
        <taxon>Pseudonocardia</taxon>
    </lineage>
</organism>
<gene>
    <name evidence="5" type="ORF">FB388_2504</name>
</gene>
<dbReference type="PROSITE" id="PS00041">
    <property type="entry name" value="HTH_ARAC_FAMILY_1"/>
    <property type="match status" value="1"/>
</dbReference>
<keyword evidence="2" id="KW-0238">DNA-binding</keyword>
<keyword evidence="3" id="KW-0804">Transcription</keyword>
<dbReference type="OrthoDB" id="34150at2"/>
<dbReference type="PANTHER" id="PTHR43436">
    <property type="entry name" value="ARAC-FAMILY TRANSCRIPTIONAL REGULATOR"/>
    <property type="match status" value="1"/>
</dbReference>
<evidence type="ECO:0000256" key="3">
    <source>
        <dbReference type="ARBA" id="ARBA00023163"/>
    </source>
</evidence>
<evidence type="ECO:0000256" key="1">
    <source>
        <dbReference type="ARBA" id="ARBA00023015"/>
    </source>
</evidence>
<dbReference type="PROSITE" id="PS01124">
    <property type="entry name" value="HTH_ARAC_FAMILY_2"/>
    <property type="match status" value="1"/>
</dbReference>
<keyword evidence="6" id="KW-1185">Reference proteome</keyword>
<dbReference type="Gene3D" id="1.10.10.60">
    <property type="entry name" value="Homeodomain-like"/>
    <property type="match status" value="2"/>
</dbReference>
<dbReference type="Proteomes" id="UP000319818">
    <property type="component" value="Unassembled WGS sequence"/>
</dbReference>
<dbReference type="PANTHER" id="PTHR43436:SF1">
    <property type="entry name" value="TRANSCRIPTIONAL REGULATORY PROTEIN"/>
    <property type="match status" value="1"/>
</dbReference>
<dbReference type="GO" id="GO:0043565">
    <property type="term" value="F:sequence-specific DNA binding"/>
    <property type="evidence" value="ECO:0007669"/>
    <property type="project" value="InterPro"/>
</dbReference>
<evidence type="ECO:0000313" key="6">
    <source>
        <dbReference type="Proteomes" id="UP000319818"/>
    </source>
</evidence>
<evidence type="ECO:0000313" key="5">
    <source>
        <dbReference type="EMBL" id="TQM45112.1"/>
    </source>
</evidence>
<dbReference type="Pfam" id="PF06719">
    <property type="entry name" value="AraC_N"/>
    <property type="match status" value="1"/>
</dbReference>
<dbReference type="InterPro" id="IPR018062">
    <property type="entry name" value="HTH_AraC-typ_CS"/>
</dbReference>
<dbReference type="GO" id="GO:0003700">
    <property type="term" value="F:DNA-binding transcription factor activity"/>
    <property type="evidence" value="ECO:0007669"/>
    <property type="project" value="InterPro"/>
</dbReference>
<dbReference type="RefSeq" id="WP_142100474.1">
    <property type="nucleotide sequence ID" value="NZ_VFPH01000001.1"/>
</dbReference>
<protein>
    <submittedName>
        <fullName evidence="5">AraC family transcriptional regulator</fullName>
    </submittedName>
</protein>
<evidence type="ECO:0000259" key="4">
    <source>
        <dbReference type="PROSITE" id="PS01124"/>
    </source>
</evidence>
<comment type="caution">
    <text evidence="5">The sequence shown here is derived from an EMBL/GenBank/DDBJ whole genome shotgun (WGS) entry which is preliminary data.</text>
</comment>
<reference evidence="5 6" key="1">
    <citation type="submission" date="2019-06" db="EMBL/GenBank/DDBJ databases">
        <title>Sequencing the genomes of 1000 actinobacteria strains.</title>
        <authorList>
            <person name="Klenk H.-P."/>
        </authorList>
    </citation>
    <scope>NUCLEOTIDE SEQUENCE [LARGE SCALE GENOMIC DNA]</scope>
    <source>
        <strain evidence="5 6">DSM 45511</strain>
    </source>
</reference>
<dbReference type="SMART" id="SM00342">
    <property type="entry name" value="HTH_ARAC"/>
    <property type="match status" value="1"/>
</dbReference>
<dbReference type="Pfam" id="PF12833">
    <property type="entry name" value="HTH_18"/>
    <property type="match status" value="1"/>
</dbReference>
<dbReference type="InterPro" id="IPR009057">
    <property type="entry name" value="Homeodomain-like_sf"/>
</dbReference>
<dbReference type="SUPFAM" id="SSF46689">
    <property type="entry name" value="Homeodomain-like"/>
    <property type="match status" value="2"/>
</dbReference>
<dbReference type="EMBL" id="VFPH01000001">
    <property type="protein sequence ID" value="TQM45112.1"/>
    <property type="molecule type" value="Genomic_DNA"/>
</dbReference>
<dbReference type="InterPro" id="IPR009594">
    <property type="entry name" value="Tscrpt_reg_HTH_AraC_N"/>
</dbReference>
<sequence>MSLLPELQRLLHRHADQTLLPSVVVKAAKSVTEPMPDVSDPVFALVGEGMKRTILGDTVYDYGAGQYLVVSVELPLTAHVLEAPYVVFGLRLKPALIAGLLLETATTAGRRSATTPGIALSTAPEELLDPVVRLMRLLDHPADVPVLAAAIEREIVWRLITGEQGAVVRQIGLADSRLAQISRAVRWIRQNYADLFRVEDAARVAGMSVTSFHRHFRAVTTMTPIQYQKQIRLQEARARLIAEPHDVAGVAFAVGYESPSQFSREYRRMFGAPPGADAARLHGTPLTDPLGV</sequence>
<dbReference type="AlphaFoldDB" id="A0A543GGA2"/>
<feature type="domain" description="HTH araC/xylS-type" evidence="4">
    <location>
        <begin position="182"/>
        <end position="280"/>
    </location>
</feature>
<name>A0A543GGA2_9PSEU</name>
<keyword evidence="1" id="KW-0805">Transcription regulation</keyword>
<accession>A0A543GGA2</accession>
<dbReference type="InterPro" id="IPR018060">
    <property type="entry name" value="HTH_AraC"/>
</dbReference>